<evidence type="ECO:0000256" key="1">
    <source>
        <dbReference type="ARBA" id="ARBA00001968"/>
    </source>
</evidence>
<protein>
    <recommendedName>
        <fullName evidence="4">dTTP/UTP pyrophosphatase</fullName>
        <shortName evidence="4">dTTPase/UTPase</shortName>
        <ecNumber evidence="4">3.6.1.9</ecNumber>
    </recommendedName>
    <alternativeName>
        <fullName evidence="4">Nucleoside triphosphate pyrophosphatase</fullName>
    </alternativeName>
    <alternativeName>
        <fullName evidence="4">Nucleotide pyrophosphatase</fullName>
        <shortName evidence="4">Nucleotide PPase</shortName>
    </alternativeName>
</protein>
<dbReference type="OrthoDB" id="9807767at2"/>
<evidence type="ECO:0000313" key="5">
    <source>
        <dbReference type="EMBL" id="RVU33073.1"/>
    </source>
</evidence>
<evidence type="ECO:0000256" key="4">
    <source>
        <dbReference type="HAMAP-Rule" id="MF_00528"/>
    </source>
</evidence>
<evidence type="ECO:0000313" key="6">
    <source>
        <dbReference type="Proteomes" id="UP000283077"/>
    </source>
</evidence>
<keyword evidence="6" id="KW-1185">Reference proteome</keyword>
<dbReference type="SUPFAM" id="SSF52972">
    <property type="entry name" value="ITPase-like"/>
    <property type="match status" value="1"/>
</dbReference>
<dbReference type="Proteomes" id="UP000283077">
    <property type="component" value="Unassembled WGS sequence"/>
</dbReference>
<gene>
    <name evidence="5" type="ORF">EOE67_18545</name>
</gene>
<sequence length="199" mass="21668">MQKIALASASPRRRELLAQLAVNFELVKAEVDETQLPGEIATDYVLRLAISKARAGFQVQTQTATEVLPVLGADTIVVVDGEVLGKPTDQADFLRMMRLLSGRQHQVYTAIALVSGDLVNGELVTGERVLSDTVKTEVWFSALTEAQMLDYWRSGEPADKAGGYGIQGLASRFIPKIAGSYFAVVGLPLYETDQLLQQL</sequence>
<comment type="caution">
    <text evidence="4">Lacks conserved residue(s) required for the propagation of feature annotation.</text>
</comment>
<dbReference type="GO" id="GO:0009117">
    <property type="term" value="P:nucleotide metabolic process"/>
    <property type="evidence" value="ECO:0007669"/>
    <property type="project" value="UniProtKB-KW"/>
</dbReference>
<dbReference type="InterPro" id="IPR029001">
    <property type="entry name" value="ITPase-like_fam"/>
</dbReference>
<keyword evidence="2 4" id="KW-0378">Hydrolase</keyword>
<feature type="active site" description="Proton acceptor" evidence="4">
    <location>
        <position position="74"/>
    </location>
</feature>
<evidence type="ECO:0000256" key="3">
    <source>
        <dbReference type="ARBA" id="ARBA00023080"/>
    </source>
</evidence>
<evidence type="ECO:0000256" key="2">
    <source>
        <dbReference type="ARBA" id="ARBA00022801"/>
    </source>
</evidence>
<reference evidence="5 6" key="1">
    <citation type="submission" date="2019-01" db="EMBL/GenBank/DDBJ databases">
        <authorList>
            <person name="Chen W.-M."/>
        </authorList>
    </citation>
    <scope>NUCLEOTIDE SEQUENCE [LARGE SCALE GENOMIC DNA]</scope>
    <source>
        <strain evidence="5 6">KYPC3</strain>
    </source>
</reference>
<dbReference type="PIRSF" id="PIRSF006305">
    <property type="entry name" value="Maf"/>
    <property type="match status" value="1"/>
</dbReference>
<feature type="site" description="Important for substrate specificity" evidence="4">
    <location>
        <position position="12"/>
    </location>
</feature>
<comment type="caution">
    <text evidence="5">The sequence shown here is derived from an EMBL/GenBank/DDBJ whole genome shotgun (WGS) entry which is preliminary data.</text>
</comment>
<dbReference type="EMBL" id="SACS01000028">
    <property type="protein sequence ID" value="RVU33073.1"/>
    <property type="molecule type" value="Genomic_DNA"/>
</dbReference>
<comment type="cofactor">
    <cofactor evidence="1 4">
        <name>a divalent metal cation</name>
        <dbReference type="ChEBI" id="CHEBI:60240"/>
    </cofactor>
</comment>
<dbReference type="PANTHER" id="PTHR43213">
    <property type="entry name" value="BIFUNCTIONAL DTTP/UTP PYROPHOSPHATASE/METHYLTRANSFERASE PROTEIN-RELATED"/>
    <property type="match status" value="1"/>
</dbReference>
<dbReference type="RefSeq" id="WP_127700829.1">
    <property type="nucleotide sequence ID" value="NZ_SACS01000028.1"/>
</dbReference>
<comment type="similarity">
    <text evidence="4">Belongs to the Maf family. YhdE subfamily.</text>
</comment>
<dbReference type="EC" id="3.6.1.9" evidence="4"/>
<dbReference type="Gene3D" id="3.90.950.10">
    <property type="match status" value="1"/>
</dbReference>
<comment type="catalytic activity">
    <reaction evidence="4">
        <text>UTP + H2O = UMP + diphosphate + H(+)</text>
        <dbReference type="Rhea" id="RHEA:29395"/>
        <dbReference type="ChEBI" id="CHEBI:15377"/>
        <dbReference type="ChEBI" id="CHEBI:15378"/>
        <dbReference type="ChEBI" id="CHEBI:33019"/>
        <dbReference type="ChEBI" id="CHEBI:46398"/>
        <dbReference type="ChEBI" id="CHEBI:57865"/>
        <dbReference type="EC" id="3.6.1.9"/>
    </reaction>
</comment>
<accession>A0A437QF79</accession>
<dbReference type="HAMAP" id="MF_00528">
    <property type="entry name" value="Maf"/>
    <property type="match status" value="1"/>
</dbReference>
<dbReference type="NCBIfam" id="TIGR00172">
    <property type="entry name" value="maf"/>
    <property type="match status" value="1"/>
</dbReference>
<dbReference type="GO" id="GO:0036218">
    <property type="term" value="F:dTTP diphosphatase activity"/>
    <property type="evidence" value="ECO:0007669"/>
    <property type="project" value="RHEA"/>
</dbReference>
<keyword evidence="4" id="KW-0963">Cytoplasm</keyword>
<dbReference type="InterPro" id="IPR003697">
    <property type="entry name" value="Maf-like"/>
</dbReference>
<proteinExistence type="inferred from homology"/>
<feature type="site" description="Important for substrate specificity" evidence="4">
    <location>
        <position position="167"/>
    </location>
</feature>
<keyword evidence="3 4" id="KW-0546">Nucleotide metabolism</keyword>
<dbReference type="Pfam" id="PF02545">
    <property type="entry name" value="Maf"/>
    <property type="match status" value="1"/>
</dbReference>
<dbReference type="GO" id="GO:0036221">
    <property type="term" value="F:UTP diphosphatase activity"/>
    <property type="evidence" value="ECO:0007669"/>
    <property type="project" value="RHEA"/>
</dbReference>
<organism evidence="5 6">
    <name type="scientific">Rheinheimera riviphila</name>
    <dbReference type="NCBI Taxonomy" id="1834037"/>
    <lineage>
        <taxon>Bacteria</taxon>
        <taxon>Pseudomonadati</taxon>
        <taxon>Pseudomonadota</taxon>
        <taxon>Gammaproteobacteria</taxon>
        <taxon>Chromatiales</taxon>
        <taxon>Chromatiaceae</taxon>
        <taxon>Rheinheimera</taxon>
    </lineage>
</organism>
<dbReference type="GO" id="GO:0005737">
    <property type="term" value="C:cytoplasm"/>
    <property type="evidence" value="ECO:0007669"/>
    <property type="project" value="UniProtKB-SubCell"/>
</dbReference>
<comment type="catalytic activity">
    <reaction evidence="4">
        <text>dTTP + H2O = dTMP + diphosphate + H(+)</text>
        <dbReference type="Rhea" id="RHEA:28534"/>
        <dbReference type="ChEBI" id="CHEBI:15377"/>
        <dbReference type="ChEBI" id="CHEBI:15378"/>
        <dbReference type="ChEBI" id="CHEBI:33019"/>
        <dbReference type="ChEBI" id="CHEBI:37568"/>
        <dbReference type="ChEBI" id="CHEBI:63528"/>
        <dbReference type="EC" id="3.6.1.9"/>
    </reaction>
</comment>
<dbReference type="AlphaFoldDB" id="A0A437QF79"/>
<feature type="site" description="Important for substrate specificity" evidence="4">
    <location>
        <position position="75"/>
    </location>
</feature>
<comment type="function">
    <text evidence="4">Nucleoside triphosphate pyrophosphatase that hydrolyzes dTTP and UTP. May have a dual role in cell division arrest and in preventing the incorporation of modified nucleotides into cellular nucleic acids.</text>
</comment>
<name>A0A437QF79_9GAMM</name>
<dbReference type="PANTHER" id="PTHR43213:SF5">
    <property type="entry name" value="BIFUNCTIONAL DTTP_UTP PYROPHOSPHATASE_METHYLTRANSFERASE PROTEIN-RELATED"/>
    <property type="match status" value="1"/>
</dbReference>
<comment type="subcellular location">
    <subcellularLocation>
        <location evidence="4">Cytoplasm</location>
    </subcellularLocation>
</comment>
<dbReference type="CDD" id="cd00555">
    <property type="entry name" value="Maf"/>
    <property type="match status" value="1"/>
</dbReference>